<dbReference type="Pfam" id="PF01636">
    <property type="entry name" value="APH"/>
    <property type="match status" value="1"/>
</dbReference>
<organism evidence="2 3">
    <name type="scientific">Cerrena zonata</name>
    <dbReference type="NCBI Taxonomy" id="2478898"/>
    <lineage>
        <taxon>Eukaryota</taxon>
        <taxon>Fungi</taxon>
        <taxon>Dikarya</taxon>
        <taxon>Basidiomycota</taxon>
        <taxon>Agaricomycotina</taxon>
        <taxon>Agaricomycetes</taxon>
        <taxon>Polyporales</taxon>
        <taxon>Cerrenaceae</taxon>
        <taxon>Cerrena</taxon>
    </lineage>
</organism>
<sequence>MVSEEDHIVLDTLIRTSKPAKGVSHPFLDLIWRPWTSVWLSLPPSFRLRTYWHLCWLGIKLYGRTATFIQRLPFGLYLKRERMDTLTRTAFGNIYVAMNTTIPVPTVLDVVADGMNSLMIMTSLPGTDLRDSIRNGEISEESFEETMRDWFTQLRNLTPPDPNRVCSIDDGPCRSFRVTPDPFGPFPDVASFHEKILRTCPISEWERLEKIVPQSYNKEHRVVFSHGDLHISNILVHNGRLSGLIDWECAGWYPEYWDYTIAIYHIKKLPFWVNSLGRIFPQYAQELEVERVMWKVICPW</sequence>
<evidence type="ECO:0000313" key="2">
    <source>
        <dbReference type="EMBL" id="KAK7688264.1"/>
    </source>
</evidence>
<gene>
    <name evidence="2" type="ORF">QCA50_008634</name>
</gene>
<name>A0AAW0GA90_9APHY</name>
<dbReference type="Gene3D" id="3.90.1200.10">
    <property type="match status" value="1"/>
</dbReference>
<evidence type="ECO:0000313" key="3">
    <source>
        <dbReference type="Proteomes" id="UP001385951"/>
    </source>
</evidence>
<dbReference type="PANTHER" id="PTHR21310:SF55">
    <property type="entry name" value="AMINOGLYCOSIDE PHOSPHOTRANSFERASE DOMAIN-CONTAINING PROTEIN"/>
    <property type="match status" value="1"/>
</dbReference>
<evidence type="ECO:0000259" key="1">
    <source>
        <dbReference type="Pfam" id="PF01636"/>
    </source>
</evidence>
<protein>
    <recommendedName>
        <fullName evidence="1">Aminoglycoside phosphotransferase domain-containing protein</fullName>
    </recommendedName>
</protein>
<dbReference type="AlphaFoldDB" id="A0AAW0GA90"/>
<feature type="domain" description="Aminoglycoside phosphotransferase" evidence="1">
    <location>
        <begin position="96"/>
        <end position="265"/>
    </location>
</feature>
<dbReference type="SUPFAM" id="SSF56112">
    <property type="entry name" value="Protein kinase-like (PK-like)"/>
    <property type="match status" value="1"/>
</dbReference>
<reference evidence="2 3" key="1">
    <citation type="submission" date="2022-09" db="EMBL/GenBank/DDBJ databases">
        <authorList>
            <person name="Palmer J.M."/>
        </authorList>
    </citation>
    <scope>NUCLEOTIDE SEQUENCE [LARGE SCALE GENOMIC DNA]</scope>
    <source>
        <strain evidence="2 3">DSM 7382</strain>
    </source>
</reference>
<dbReference type="CDD" id="cd05120">
    <property type="entry name" value="APH_ChoK_like"/>
    <property type="match status" value="1"/>
</dbReference>
<accession>A0AAW0GA90</accession>
<dbReference type="InterPro" id="IPR002575">
    <property type="entry name" value="Aminoglycoside_PTrfase"/>
</dbReference>
<dbReference type="EMBL" id="JASBNA010000011">
    <property type="protein sequence ID" value="KAK7688264.1"/>
    <property type="molecule type" value="Genomic_DNA"/>
</dbReference>
<dbReference type="Proteomes" id="UP001385951">
    <property type="component" value="Unassembled WGS sequence"/>
</dbReference>
<dbReference type="PANTHER" id="PTHR21310">
    <property type="entry name" value="AMINOGLYCOSIDE PHOSPHOTRANSFERASE-RELATED-RELATED"/>
    <property type="match status" value="1"/>
</dbReference>
<dbReference type="InterPro" id="IPR011009">
    <property type="entry name" value="Kinase-like_dom_sf"/>
</dbReference>
<dbReference type="InterPro" id="IPR051678">
    <property type="entry name" value="AGP_Transferase"/>
</dbReference>
<comment type="caution">
    <text evidence="2">The sequence shown here is derived from an EMBL/GenBank/DDBJ whole genome shotgun (WGS) entry which is preliminary data.</text>
</comment>
<proteinExistence type="predicted"/>
<keyword evidence="3" id="KW-1185">Reference proteome</keyword>